<reference evidence="8" key="2">
    <citation type="submission" date="2023-06" db="EMBL/GenBank/DDBJ databases">
        <authorList>
            <consortium name="Lawrence Berkeley National Laboratory"/>
            <person name="Haridas S."/>
            <person name="Hensen N."/>
            <person name="Bonometti L."/>
            <person name="Westerberg I."/>
            <person name="Brannstrom I.O."/>
            <person name="Guillou S."/>
            <person name="Cros-Aarteil S."/>
            <person name="Calhoun S."/>
            <person name="Kuo A."/>
            <person name="Mondo S."/>
            <person name="Pangilinan J."/>
            <person name="Riley R."/>
            <person name="Labutti K."/>
            <person name="Andreopoulos B."/>
            <person name="Lipzen A."/>
            <person name="Chen C."/>
            <person name="Yanf M."/>
            <person name="Daum C."/>
            <person name="Ng V."/>
            <person name="Clum A."/>
            <person name="Steindorff A."/>
            <person name="Ohm R."/>
            <person name="Martin F."/>
            <person name="Silar P."/>
            <person name="Natvig D."/>
            <person name="Lalanne C."/>
            <person name="Gautier V."/>
            <person name="Ament-Velasquez S.L."/>
            <person name="Kruys A."/>
            <person name="Hutchinson M.I."/>
            <person name="Powell A.J."/>
            <person name="Barry K."/>
            <person name="Miller A.N."/>
            <person name="Grigoriev I.V."/>
            <person name="Debuchy R."/>
            <person name="Gladieux P."/>
            <person name="Thoren M.H."/>
            <person name="Johannesson H."/>
        </authorList>
    </citation>
    <scope>NUCLEOTIDE SEQUENCE</scope>
    <source>
        <strain evidence="8">CBS 560.94</strain>
    </source>
</reference>
<name>A0AAE0J8K4_9PEZI</name>
<evidence type="ECO:0000313" key="9">
    <source>
        <dbReference type="Proteomes" id="UP001278500"/>
    </source>
</evidence>
<dbReference type="InterPro" id="IPR012951">
    <property type="entry name" value="BBE"/>
</dbReference>
<dbReference type="SUPFAM" id="SSF56176">
    <property type="entry name" value="FAD-binding/transporter-associated domain-like"/>
    <property type="match status" value="1"/>
</dbReference>
<evidence type="ECO:0000256" key="3">
    <source>
        <dbReference type="ARBA" id="ARBA00022630"/>
    </source>
</evidence>
<dbReference type="RefSeq" id="XP_062677951.1">
    <property type="nucleotide sequence ID" value="XM_062823453.1"/>
</dbReference>
<evidence type="ECO:0000313" key="8">
    <source>
        <dbReference type="EMBL" id="KAK3338500.1"/>
    </source>
</evidence>
<keyword evidence="4" id="KW-0274">FAD</keyword>
<feature type="domain" description="FAD-binding PCMH-type" evidence="7">
    <location>
        <begin position="48"/>
        <end position="227"/>
    </location>
</feature>
<evidence type="ECO:0000256" key="4">
    <source>
        <dbReference type="ARBA" id="ARBA00022827"/>
    </source>
</evidence>
<feature type="compositionally biased region" description="Acidic residues" evidence="6">
    <location>
        <begin position="570"/>
        <end position="580"/>
    </location>
</feature>
<keyword evidence="9" id="KW-1185">Reference proteome</keyword>
<organism evidence="8 9">
    <name type="scientific">Neurospora tetraspora</name>
    <dbReference type="NCBI Taxonomy" id="94610"/>
    <lineage>
        <taxon>Eukaryota</taxon>
        <taxon>Fungi</taxon>
        <taxon>Dikarya</taxon>
        <taxon>Ascomycota</taxon>
        <taxon>Pezizomycotina</taxon>
        <taxon>Sordariomycetes</taxon>
        <taxon>Sordariomycetidae</taxon>
        <taxon>Sordariales</taxon>
        <taxon>Sordariaceae</taxon>
        <taxon>Neurospora</taxon>
    </lineage>
</organism>
<dbReference type="Gene3D" id="3.30.465.10">
    <property type="match status" value="1"/>
</dbReference>
<keyword evidence="5" id="KW-0560">Oxidoreductase</keyword>
<dbReference type="InterPro" id="IPR016166">
    <property type="entry name" value="FAD-bd_PCMH"/>
</dbReference>
<comment type="cofactor">
    <cofactor evidence="1">
        <name>FAD</name>
        <dbReference type="ChEBI" id="CHEBI:57692"/>
    </cofactor>
</comment>
<dbReference type="Pfam" id="PF08031">
    <property type="entry name" value="BBE"/>
    <property type="match status" value="1"/>
</dbReference>
<comment type="similarity">
    <text evidence="2">Belongs to the oxygen-dependent FAD-linked oxidoreductase family.</text>
</comment>
<evidence type="ECO:0000259" key="7">
    <source>
        <dbReference type="PROSITE" id="PS51387"/>
    </source>
</evidence>
<gene>
    <name evidence="8" type="ORF">B0H65DRAFT_324757</name>
</gene>
<dbReference type="GO" id="GO:0016491">
    <property type="term" value="F:oxidoreductase activity"/>
    <property type="evidence" value="ECO:0007669"/>
    <property type="project" value="UniProtKB-KW"/>
</dbReference>
<sequence>MADNDIKTMAEKTIIADLITQGIPTFTPSGPKASEYERSVATANLLYRFTRPACVVQPETREQVAQVIKKAKKLRVPVTIKCGGHSYAGFSTTNEGILLDLVRMNKVDLDVDNNLVTLQGGALWGHAYKALVNGRHNGIIINGGRCPTVGVGGFLLGGGLGPFTRSFGMGCDTLKEATLVTADGRIVTVSDENKANSDEGKLFWALRGAGGGNFGVVVEFKMYLSHLQNEEGLVVAGRYTWFPNPAVEGAMDEFTRTMEQFYTTSWPDSITINSSWLCDLKQQTSSELKLGVRFLVYYDGTKSDFDALISDKVQQKDLAKQLKRRTLAEKSTRFLHETLASQWSEETIKAFPSGTETAHKLYSSFVFKNDASRIKSVISIIRQEMAAFRREFAGESGLLQVTWIHSGGKASAKKRSETAFRWRDCTYHAYIMLEWQEKWLEMDMRGFLQKFKEKLRPFSMMGCAAFINFPDAALQSNASERVYYGNNRQKLQRVKQIWDKDNFFQWNQGVRLPQPEANKTANSMSAKAATFNAKAAPMSLISGEGLLSTSSFGWMSESNSVSPQPSLLNDDGEDGSLGDEGEMVDIDEQMLTDVYASEQWDSFDHPAASGKINYSALGRGIIDLSNLGF</sequence>
<dbReference type="Pfam" id="PF01565">
    <property type="entry name" value="FAD_binding_4"/>
    <property type="match status" value="1"/>
</dbReference>
<dbReference type="PROSITE" id="PS51387">
    <property type="entry name" value="FAD_PCMH"/>
    <property type="match status" value="1"/>
</dbReference>
<dbReference type="InterPro" id="IPR036318">
    <property type="entry name" value="FAD-bd_PCMH-like_sf"/>
</dbReference>
<dbReference type="PANTHER" id="PTHR42973">
    <property type="entry name" value="BINDING OXIDOREDUCTASE, PUTATIVE (AFU_ORTHOLOGUE AFUA_1G17690)-RELATED"/>
    <property type="match status" value="1"/>
</dbReference>
<keyword evidence="3" id="KW-0285">Flavoprotein</keyword>
<evidence type="ECO:0000256" key="2">
    <source>
        <dbReference type="ARBA" id="ARBA00005466"/>
    </source>
</evidence>
<accession>A0AAE0J8K4</accession>
<dbReference type="Proteomes" id="UP001278500">
    <property type="component" value="Unassembled WGS sequence"/>
</dbReference>
<dbReference type="EMBL" id="JAUEPP010000008">
    <property type="protein sequence ID" value="KAK3338500.1"/>
    <property type="molecule type" value="Genomic_DNA"/>
</dbReference>
<protein>
    <recommendedName>
        <fullName evidence="7">FAD-binding PCMH-type domain-containing protein</fullName>
    </recommendedName>
</protein>
<dbReference type="GeneID" id="87860607"/>
<evidence type="ECO:0000256" key="1">
    <source>
        <dbReference type="ARBA" id="ARBA00001974"/>
    </source>
</evidence>
<proteinExistence type="inferred from homology"/>
<dbReference type="AlphaFoldDB" id="A0AAE0J8K4"/>
<evidence type="ECO:0000256" key="5">
    <source>
        <dbReference type="ARBA" id="ARBA00023002"/>
    </source>
</evidence>
<dbReference type="PANTHER" id="PTHR42973:SF39">
    <property type="entry name" value="FAD-BINDING PCMH-TYPE DOMAIN-CONTAINING PROTEIN"/>
    <property type="match status" value="1"/>
</dbReference>
<dbReference type="GO" id="GO:0071949">
    <property type="term" value="F:FAD binding"/>
    <property type="evidence" value="ECO:0007669"/>
    <property type="project" value="InterPro"/>
</dbReference>
<dbReference type="InterPro" id="IPR050416">
    <property type="entry name" value="FAD-linked_Oxidoreductase"/>
</dbReference>
<comment type="caution">
    <text evidence="8">The sequence shown here is derived from an EMBL/GenBank/DDBJ whole genome shotgun (WGS) entry which is preliminary data.</text>
</comment>
<dbReference type="Gene3D" id="3.40.462.20">
    <property type="match status" value="1"/>
</dbReference>
<dbReference type="InterPro" id="IPR006094">
    <property type="entry name" value="Oxid_FAD_bind_N"/>
</dbReference>
<reference evidence="8" key="1">
    <citation type="journal article" date="2023" name="Mol. Phylogenet. Evol.">
        <title>Genome-scale phylogeny and comparative genomics of the fungal order Sordariales.</title>
        <authorList>
            <person name="Hensen N."/>
            <person name="Bonometti L."/>
            <person name="Westerberg I."/>
            <person name="Brannstrom I.O."/>
            <person name="Guillou S."/>
            <person name="Cros-Aarteil S."/>
            <person name="Calhoun S."/>
            <person name="Haridas S."/>
            <person name="Kuo A."/>
            <person name="Mondo S."/>
            <person name="Pangilinan J."/>
            <person name="Riley R."/>
            <person name="LaButti K."/>
            <person name="Andreopoulos B."/>
            <person name="Lipzen A."/>
            <person name="Chen C."/>
            <person name="Yan M."/>
            <person name="Daum C."/>
            <person name="Ng V."/>
            <person name="Clum A."/>
            <person name="Steindorff A."/>
            <person name="Ohm R.A."/>
            <person name="Martin F."/>
            <person name="Silar P."/>
            <person name="Natvig D.O."/>
            <person name="Lalanne C."/>
            <person name="Gautier V."/>
            <person name="Ament-Velasquez S.L."/>
            <person name="Kruys A."/>
            <person name="Hutchinson M.I."/>
            <person name="Powell A.J."/>
            <person name="Barry K."/>
            <person name="Miller A.N."/>
            <person name="Grigoriev I.V."/>
            <person name="Debuchy R."/>
            <person name="Gladieux P."/>
            <person name="Hiltunen Thoren M."/>
            <person name="Johannesson H."/>
        </authorList>
    </citation>
    <scope>NUCLEOTIDE SEQUENCE</scope>
    <source>
        <strain evidence="8">CBS 560.94</strain>
    </source>
</reference>
<feature type="region of interest" description="Disordered" evidence="6">
    <location>
        <begin position="557"/>
        <end position="580"/>
    </location>
</feature>
<dbReference type="InterPro" id="IPR016169">
    <property type="entry name" value="FAD-bd_PCMH_sub2"/>
</dbReference>
<evidence type="ECO:0000256" key="6">
    <source>
        <dbReference type="SAM" id="MobiDB-lite"/>
    </source>
</evidence>